<feature type="region of interest" description="Disordered" evidence="1">
    <location>
        <begin position="155"/>
        <end position="254"/>
    </location>
</feature>
<dbReference type="Proteomes" id="UP000298860">
    <property type="component" value="Unassembled WGS sequence"/>
</dbReference>
<evidence type="ECO:0000313" key="5">
    <source>
        <dbReference type="Proteomes" id="UP000298860"/>
    </source>
</evidence>
<evidence type="ECO:0000313" key="4">
    <source>
        <dbReference type="EMBL" id="GDY29941.1"/>
    </source>
</evidence>
<feature type="compositionally biased region" description="Low complexity" evidence="1">
    <location>
        <begin position="182"/>
        <end position="203"/>
    </location>
</feature>
<reference evidence="5" key="1">
    <citation type="submission" date="2019-04" db="EMBL/GenBank/DDBJ databases">
        <title>Draft genome sequence of Pseudonocardiaceae bacterium SL3-2-4.</title>
        <authorList>
            <person name="Ningsih F."/>
            <person name="Yokota A."/>
            <person name="Sakai Y."/>
            <person name="Nanatani K."/>
            <person name="Yabe S."/>
            <person name="Oetari A."/>
            <person name="Sjamsuridzal W."/>
        </authorList>
    </citation>
    <scope>NUCLEOTIDE SEQUENCE [LARGE SCALE GENOMIC DNA]</scope>
    <source>
        <strain evidence="5">SL3-2-4</strain>
    </source>
</reference>
<proteinExistence type="predicted"/>
<evidence type="ECO:0000256" key="1">
    <source>
        <dbReference type="SAM" id="MobiDB-lite"/>
    </source>
</evidence>
<dbReference type="InterPro" id="IPR046672">
    <property type="entry name" value="DUF6542"/>
</dbReference>
<name>A0A4D4J0G0_9PSEU</name>
<accession>A0A4D4J0G0</accession>
<dbReference type="EMBL" id="BJFL01000005">
    <property type="protein sequence ID" value="GDY29941.1"/>
    <property type="molecule type" value="Genomic_DNA"/>
</dbReference>
<keyword evidence="2" id="KW-1133">Transmembrane helix</keyword>
<feature type="transmembrane region" description="Helical" evidence="2">
    <location>
        <begin position="61"/>
        <end position="80"/>
    </location>
</feature>
<feature type="transmembrane region" description="Helical" evidence="2">
    <location>
        <begin position="92"/>
        <end position="115"/>
    </location>
</feature>
<keyword evidence="5" id="KW-1185">Reference proteome</keyword>
<keyword evidence="2" id="KW-0472">Membrane</keyword>
<organism evidence="4 5">
    <name type="scientific">Gandjariella thermophila</name>
    <dbReference type="NCBI Taxonomy" id="1931992"/>
    <lineage>
        <taxon>Bacteria</taxon>
        <taxon>Bacillati</taxon>
        <taxon>Actinomycetota</taxon>
        <taxon>Actinomycetes</taxon>
        <taxon>Pseudonocardiales</taxon>
        <taxon>Pseudonocardiaceae</taxon>
        <taxon>Gandjariella</taxon>
    </lineage>
</organism>
<keyword evidence="2" id="KW-0812">Transmembrane</keyword>
<dbReference type="RefSeq" id="WP_137813085.1">
    <property type="nucleotide sequence ID" value="NZ_BJFL01000005.1"/>
</dbReference>
<evidence type="ECO:0000259" key="3">
    <source>
        <dbReference type="Pfam" id="PF20177"/>
    </source>
</evidence>
<protein>
    <recommendedName>
        <fullName evidence="3">DUF6542 domain-containing protein</fullName>
    </recommendedName>
</protein>
<comment type="caution">
    <text evidence="4">The sequence shown here is derived from an EMBL/GenBank/DDBJ whole genome shotgun (WGS) entry which is preliminary data.</text>
</comment>
<gene>
    <name evidence="4" type="ORF">GTS_15740</name>
</gene>
<sequence length="254" mass="27046">MTATHDRRTDLDDVEPDVTPWTERPIAGTGRGLPLWGTVLLPLALSAVGAVVDIQRSKAPGFIFEALYLVSCVVAVCWARRRNVFGPTVQPPLILVIAVPLTVLVAGGSTAGGGGLTAKALSVATPLINSFPVMAITTALTVLIGLYRRIRQRNPYGSEERATRAAERRRERANRQREQAAKQRASTAARRGTPTRGAAASADAGRRGSSERSTGSARGGAGQRGQQARGGRQSPSARGGRPTPQPRRRRSDDR</sequence>
<feature type="compositionally biased region" description="Basic and acidic residues" evidence="1">
    <location>
        <begin position="158"/>
        <end position="181"/>
    </location>
</feature>
<dbReference type="OrthoDB" id="5192877at2"/>
<feature type="transmembrane region" description="Helical" evidence="2">
    <location>
        <begin position="33"/>
        <end position="55"/>
    </location>
</feature>
<feature type="domain" description="DUF6542" evidence="3">
    <location>
        <begin position="32"/>
        <end position="153"/>
    </location>
</feature>
<feature type="region of interest" description="Disordered" evidence="1">
    <location>
        <begin position="1"/>
        <end position="23"/>
    </location>
</feature>
<feature type="transmembrane region" description="Helical" evidence="2">
    <location>
        <begin position="127"/>
        <end position="147"/>
    </location>
</feature>
<feature type="compositionally biased region" description="Basic and acidic residues" evidence="1">
    <location>
        <begin position="1"/>
        <end position="11"/>
    </location>
</feature>
<feature type="compositionally biased region" description="Low complexity" evidence="1">
    <location>
        <begin position="224"/>
        <end position="242"/>
    </location>
</feature>
<dbReference type="AlphaFoldDB" id="A0A4D4J0G0"/>
<evidence type="ECO:0000256" key="2">
    <source>
        <dbReference type="SAM" id="Phobius"/>
    </source>
</evidence>
<dbReference type="Pfam" id="PF20177">
    <property type="entry name" value="DUF6542"/>
    <property type="match status" value="1"/>
</dbReference>